<dbReference type="InterPro" id="IPR050277">
    <property type="entry name" value="Sodium:Solute_Symporter"/>
</dbReference>
<evidence type="ECO:0000256" key="11">
    <source>
        <dbReference type="ARBA" id="ARBA00023201"/>
    </source>
</evidence>
<reference evidence="15" key="2">
    <citation type="submission" date="2021-08" db="EMBL/GenBank/DDBJ databases">
        <authorList>
            <person name="Tani A."/>
            <person name="Ola A."/>
            <person name="Ogura Y."/>
            <person name="Katsura K."/>
            <person name="Hayashi T."/>
        </authorList>
    </citation>
    <scope>NUCLEOTIDE SEQUENCE</scope>
    <source>
        <strain evidence="15">LMG 23639</strain>
    </source>
</reference>
<feature type="transmembrane region" description="Helical" evidence="14">
    <location>
        <begin position="181"/>
        <end position="205"/>
    </location>
</feature>
<evidence type="ECO:0000256" key="5">
    <source>
        <dbReference type="ARBA" id="ARBA00022692"/>
    </source>
</evidence>
<dbReference type="Proteomes" id="UP001055102">
    <property type="component" value="Unassembled WGS sequence"/>
</dbReference>
<evidence type="ECO:0000313" key="16">
    <source>
        <dbReference type="Proteomes" id="UP001055102"/>
    </source>
</evidence>
<evidence type="ECO:0000256" key="9">
    <source>
        <dbReference type="ARBA" id="ARBA00023065"/>
    </source>
</evidence>
<keyword evidence="9" id="KW-0406">Ion transport</keyword>
<feature type="transmembrane region" description="Helical" evidence="14">
    <location>
        <begin position="360"/>
        <end position="378"/>
    </location>
</feature>
<dbReference type="InterPro" id="IPR038377">
    <property type="entry name" value="Na/Glc_symporter_sf"/>
</dbReference>
<comment type="catalytic activity">
    <reaction evidence="12">
        <text>L-proline(in) + Na(+)(in) = L-proline(out) + Na(+)(out)</text>
        <dbReference type="Rhea" id="RHEA:28967"/>
        <dbReference type="ChEBI" id="CHEBI:29101"/>
        <dbReference type="ChEBI" id="CHEBI:60039"/>
    </reaction>
</comment>
<comment type="caution">
    <text evidence="15">The sequence shown here is derived from an EMBL/GenBank/DDBJ whole genome shotgun (WGS) entry which is preliminary data.</text>
</comment>
<dbReference type="EMBL" id="BPQR01000040">
    <property type="protein sequence ID" value="GJE07089.1"/>
    <property type="molecule type" value="Genomic_DNA"/>
</dbReference>
<keyword evidence="4" id="KW-1003">Cell membrane</keyword>
<name>A0ABQ4SZ87_9HYPH</name>
<accession>A0ABQ4SZ87</accession>
<organism evidence="15 16">
    <name type="scientific">Methylobacterium jeotgali</name>
    <dbReference type="NCBI Taxonomy" id="381630"/>
    <lineage>
        <taxon>Bacteria</taxon>
        <taxon>Pseudomonadati</taxon>
        <taxon>Pseudomonadota</taxon>
        <taxon>Alphaproteobacteria</taxon>
        <taxon>Hyphomicrobiales</taxon>
        <taxon>Methylobacteriaceae</taxon>
        <taxon>Methylobacterium</taxon>
    </lineage>
</organism>
<dbReference type="PANTHER" id="PTHR48086">
    <property type="entry name" value="SODIUM/PROLINE SYMPORTER-RELATED"/>
    <property type="match status" value="1"/>
</dbReference>
<feature type="transmembrane region" description="Helical" evidence="14">
    <location>
        <begin position="411"/>
        <end position="429"/>
    </location>
</feature>
<dbReference type="InterPro" id="IPR001734">
    <property type="entry name" value="Na/solute_symporter"/>
</dbReference>
<keyword evidence="6" id="KW-0769">Symport</keyword>
<gene>
    <name evidence="15" type="primary">actP</name>
    <name evidence="15" type="ORF">AOPFMNJM_2413</name>
</gene>
<dbReference type="PROSITE" id="PS50283">
    <property type="entry name" value="NA_SOLUT_SYMP_3"/>
    <property type="match status" value="1"/>
</dbReference>
<feature type="transmembrane region" description="Helical" evidence="14">
    <location>
        <begin position="124"/>
        <end position="143"/>
    </location>
</feature>
<comment type="similarity">
    <text evidence="2 13">Belongs to the sodium:solute symporter (SSF) (TC 2.A.21) family.</text>
</comment>
<keyword evidence="8" id="KW-0915">Sodium</keyword>
<proteinExistence type="inferred from homology"/>
<keyword evidence="11" id="KW-0739">Sodium transport</keyword>
<evidence type="ECO:0000256" key="7">
    <source>
        <dbReference type="ARBA" id="ARBA00022989"/>
    </source>
</evidence>
<evidence type="ECO:0000256" key="8">
    <source>
        <dbReference type="ARBA" id="ARBA00023053"/>
    </source>
</evidence>
<feature type="transmembrane region" description="Helical" evidence="14">
    <location>
        <begin position="311"/>
        <end position="339"/>
    </location>
</feature>
<comment type="subcellular location">
    <subcellularLocation>
        <location evidence="1">Cell membrane</location>
        <topology evidence="1">Multi-pass membrane protein</topology>
    </subcellularLocation>
</comment>
<keyword evidence="16" id="KW-1185">Reference proteome</keyword>
<reference evidence="15" key="1">
    <citation type="journal article" date="2021" name="Front. Microbiol.">
        <title>Comprehensive Comparative Genomics and Phenotyping of Methylobacterium Species.</title>
        <authorList>
            <person name="Alessa O."/>
            <person name="Ogura Y."/>
            <person name="Fujitani Y."/>
            <person name="Takami H."/>
            <person name="Hayashi T."/>
            <person name="Sahin N."/>
            <person name="Tani A."/>
        </authorList>
    </citation>
    <scope>NUCLEOTIDE SEQUENCE</scope>
    <source>
        <strain evidence="15">LMG 23639</strain>
    </source>
</reference>
<feature type="transmembrane region" description="Helical" evidence="14">
    <location>
        <begin position="265"/>
        <end position="291"/>
    </location>
</feature>
<evidence type="ECO:0000256" key="3">
    <source>
        <dbReference type="ARBA" id="ARBA00022448"/>
    </source>
</evidence>
<evidence type="ECO:0000256" key="6">
    <source>
        <dbReference type="ARBA" id="ARBA00022847"/>
    </source>
</evidence>
<protein>
    <submittedName>
        <fullName evidence="15">Cation/acetate symporter ActP</fullName>
    </submittedName>
</protein>
<evidence type="ECO:0000256" key="12">
    <source>
        <dbReference type="ARBA" id="ARBA00033708"/>
    </source>
</evidence>
<evidence type="ECO:0000256" key="10">
    <source>
        <dbReference type="ARBA" id="ARBA00023136"/>
    </source>
</evidence>
<keyword evidence="7 14" id="KW-1133">Transmembrane helix</keyword>
<feature type="transmembrane region" description="Helical" evidence="14">
    <location>
        <begin position="42"/>
        <end position="62"/>
    </location>
</feature>
<feature type="transmembrane region" description="Helical" evidence="14">
    <location>
        <begin position="149"/>
        <end position="174"/>
    </location>
</feature>
<keyword evidence="5 14" id="KW-0812">Transmembrane</keyword>
<dbReference type="Gene3D" id="1.20.1730.10">
    <property type="entry name" value="Sodium/glucose cotransporter"/>
    <property type="match status" value="1"/>
</dbReference>
<feature type="transmembrane region" description="Helical" evidence="14">
    <location>
        <begin position="82"/>
        <end position="103"/>
    </location>
</feature>
<dbReference type="PANTHER" id="PTHR48086:SF3">
    <property type="entry name" value="SODIUM_PROLINE SYMPORTER"/>
    <property type="match status" value="1"/>
</dbReference>
<evidence type="ECO:0000256" key="4">
    <source>
        <dbReference type="ARBA" id="ARBA00022475"/>
    </source>
</evidence>
<dbReference type="Pfam" id="PF00474">
    <property type="entry name" value="SSF"/>
    <property type="match status" value="1"/>
</dbReference>
<feature type="transmembrane region" description="Helical" evidence="14">
    <location>
        <begin position="435"/>
        <end position="455"/>
    </location>
</feature>
<evidence type="ECO:0000313" key="15">
    <source>
        <dbReference type="EMBL" id="GJE07089.1"/>
    </source>
</evidence>
<evidence type="ECO:0000256" key="13">
    <source>
        <dbReference type="RuleBase" id="RU362091"/>
    </source>
</evidence>
<keyword evidence="10 14" id="KW-0472">Membrane</keyword>
<feature type="transmembrane region" description="Helical" evidence="14">
    <location>
        <begin position="384"/>
        <end position="404"/>
    </location>
</feature>
<feature type="transmembrane region" description="Helical" evidence="14">
    <location>
        <begin position="225"/>
        <end position="244"/>
    </location>
</feature>
<keyword evidence="3" id="KW-0813">Transport</keyword>
<evidence type="ECO:0000256" key="1">
    <source>
        <dbReference type="ARBA" id="ARBA00004651"/>
    </source>
</evidence>
<evidence type="ECO:0000256" key="2">
    <source>
        <dbReference type="ARBA" id="ARBA00006434"/>
    </source>
</evidence>
<dbReference type="CDD" id="cd10322">
    <property type="entry name" value="SLC5sbd"/>
    <property type="match status" value="1"/>
</dbReference>
<dbReference type="RefSeq" id="WP_238276096.1">
    <property type="nucleotide sequence ID" value="NZ_BPQR01000040.1"/>
</dbReference>
<evidence type="ECO:0000256" key="14">
    <source>
        <dbReference type="SAM" id="Phobius"/>
    </source>
</evidence>
<sequence length="478" mass="50603">MAGVEVQGTVLIVTVVMVVVYLAITTWLTFRYRAKTSADYMVAGRSVPAVVIGVLMMSEFIAPKSTVGVAQAAFESGMAAAWAVASVSLGFLLFGLGFAKRLYTSGEYTISAAIAQKYGRSTQLTVSLIMIYALLLVLVAQYVSGAAVLASAFGLPLTTSSILIAAISTAYCMIGGQKSTAYVSLMHTVLKIVGVIIVFGAALYMSGGVTPVVAALPPKYFTWDGSVGLTTIVAWTIASVGAIFSTQFIVQAISSLKGPQDVRGACIISAMLCLPVSLALGFIGVAAKFLFPEMKSLYAFPVFLNHLSPFLSGLVMVSIIASILVAVGTVVVATSALIVRDFYVPMAKPTAERELRVSRLLAIPIAFLPLLLVFFAPQVLHLSFFTRALRLAITVVAVFAFYFPRFGSNRGATLGLLGATVTTTGWYLMGDPFGIDDIYIALVTPAVVITIEWLVRRITGVPAPERGQVGTTVQARVP</sequence>
<feature type="transmembrane region" description="Helical" evidence="14">
    <location>
        <begin position="6"/>
        <end position="30"/>
    </location>
</feature>